<gene>
    <name evidence="1" type="ORF">Pcinc_010458</name>
</gene>
<organism evidence="1 2">
    <name type="scientific">Petrolisthes cinctipes</name>
    <name type="common">Flat porcelain crab</name>
    <dbReference type="NCBI Taxonomy" id="88211"/>
    <lineage>
        <taxon>Eukaryota</taxon>
        <taxon>Metazoa</taxon>
        <taxon>Ecdysozoa</taxon>
        <taxon>Arthropoda</taxon>
        <taxon>Crustacea</taxon>
        <taxon>Multicrustacea</taxon>
        <taxon>Malacostraca</taxon>
        <taxon>Eumalacostraca</taxon>
        <taxon>Eucarida</taxon>
        <taxon>Decapoda</taxon>
        <taxon>Pleocyemata</taxon>
        <taxon>Anomura</taxon>
        <taxon>Galatheoidea</taxon>
        <taxon>Porcellanidae</taxon>
        <taxon>Petrolisthes</taxon>
    </lineage>
</organism>
<keyword evidence="2" id="KW-1185">Reference proteome</keyword>
<reference evidence="1" key="1">
    <citation type="submission" date="2023-10" db="EMBL/GenBank/DDBJ databases">
        <title>Genome assemblies of two species of porcelain crab, Petrolisthes cinctipes and Petrolisthes manimaculis (Anomura: Porcellanidae).</title>
        <authorList>
            <person name="Angst P."/>
        </authorList>
    </citation>
    <scope>NUCLEOTIDE SEQUENCE</scope>
    <source>
        <strain evidence="1">PB745_01</strain>
        <tissue evidence="1">Gill</tissue>
    </source>
</reference>
<evidence type="ECO:0000313" key="2">
    <source>
        <dbReference type="Proteomes" id="UP001286313"/>
    </source>
</evidence>
<dbReference type="Proteomes" id="UP001286313">
    <property type="component" value="Unassembled WGS sequence"/>
</dbReference>
<dbReference type="AlphaFoldDB" id="A0AAE1G3A5"/>
<proteinExistence type="predicted"/>
<evidence type="ECO:0000313" key="1">
    <source>
        <dbReference type="EMBL" id="KAK3885315.1"/>
    </source>
</evidence>
<sequence length="69" mass="8033">MVFLGVKVSTLEMLQNEEFFYRKQEMILLVVWSADRTFIWMDSVPGSENSNLRVPYWKSCYGSTVKGSC</sequence>
<name>A0AAE1G3A5_PETCI</name>
<comment type="caution">
    <text evidence="1">The sequence shown here is derived from an EMBL/GenBank/DDBJ whole genome shotgun (WGS) entry which is preliminary data.</text>
</comment>
<dbReference type="EMBL" id="JAWQEG010000811">
    <property type="protein sequence ID" value="KAK3885315.1"/>
    <property type="molecule type" value="Genomic_DNA"/>
</dbReference>
<accession>A0AAE1G3A5</accession>
<protein>
    <submittedName>
        <fullName evidence="1">Uncharacterized protein</fullName>
    </submittedName>
</protein>